<sequence length="425" mass="47146">MEILVIGAGIAGLSAAISLAHSGHHLTVLEAQKELTPVGAGIQMPPNATKLFRGWGILDKIKEKATIPSDVSFRSYRDGQILHKHGLWPEMEERFGSPHVQIHRQALVEVLADEAVRLGVQVRFNHTVERIEDSMVKTSNGESFSADLIIGADGERSFCRQLILGEPSLPRSTGTLVYRCNVDQQRLLDDPELCKDLQLPILCSWLGPEAHAVVYSLDYNNVVTVAITCPDPVLGRVQFGPREGDINELKASLAGWDPTLLKLLDLGTDLRFWTLLQLPEENRIWTDAQSQKILLIGDAAHSMTPYIAQGASQGLEDGAFLGHLFPGTSAPSEIPNKLKLFCERRQPRAFRVRNKAWSVGSVYQLTDGPEQQARDNRMQNEVPAKDFPNPFADPFLQSWLYDYDVQADVADAIEKSTHGTDLKDE</sequence>
<dbReference type="SUPFAM" id="SSF51905">
    <property type="entry name" value="FAD/NAD(P)-binding domain"/>
    <property type="match status" value="1"/>
</dbReference>
<dbReference type="SUPFAM" id="SSF54373">
    <property type="entry name" value="FAD-linked reductases, C-terminal domain"/>
    <property type="match status" value="1"/>
</dbReference>
<dbReference type="Pfam" id="PF01494">
    <property type="entry name" value="FAD_binding_3"/>
    <property type="match status" value="2"/>
</dbReference>
<dbReference type="InterPro" id="IPR002938">
    <property type="entry name" value="FAD-bd"/>
</dbReference>
<evidence type="ECO:0000256" key="1">
    <source>
        <dbReference type="ARBA" id="ARBA00007992"/>
    </source>
</evidence>
<gene>
    <name evidence="7" type="ORF">CLO192961_LOCUS324619</name>
</gene>
<dbReference type="InterPro" id="IPR050493">
    <property type="entry name" value="FAD-dep_Monooxygenase_BioMet"/>
</dbReference>
<evidence type="ECO:0000256" key="2">
    <source>
        <dbReference type="ARBA" id="ARBA00022630"/>
    </source>
</evidence>
<name>A0ABY6ULS4_BIOOC</name>
<dbReference type="PANTHER" id="PTHR13789:SF238">
    <property type="entry name" value="PUTATIVE (AFU_ORTHOLOGUE AFUA_2G01680)-RELATED"/>
    <property type="match status" value="1"/>
</dbReference>
<dbReference type="EMBL" id="CABFNS010000848">
    <property type="protein sequence ID" value="VUC32262.1"/>
    <property type="molecule type" value="Genomic_DNA"/>
</dbReference>
<evidence type="ECO:0000313" key="7">
    <source>
        <dbReference type="EMBL" id="VUC32262.1"/>
    </source>
</evidence>
<keyword evidence="5" id="KW-0503">Monooxygenase</keyword>
<evidence type="ECO:0000256" key="3">
    <source>
        <dbReference type="ARBA" id="ARBA00022827"/>
    </source>
</evidence>
<keyword evidence="4" id="KW-0560">Oxidoreductase</keyword>
<proteinExistence type="inferred from homology"/>
<feature type="domain" description="FAD-binding" evidence="6">
    <location>
        <begin position="2"/>
        <end position="162"/>
    </location>
</feature>
<evidence type="ECO:0000259" key="6">
    <source>
        <dbReference type="Pfam" id="PF01494"/>
    </source>
</evidence>
<comment type="caution">
    <text evidence="7">The sequence shown here is derived from an EMBL/GenBank/DDBJ whole genome shotgun (WGS) entry which is preliminary data.</text>
</comment>
<accession>A0ABY6ULS4</accession>
<organism evidence="7 8">
    <name type="scientific">Bionectria ochroleuca</name>
    <name type="common">Gliocladium roseum</name>
    <dbReference type="NCBI Taxonomy" id="29856"/>
    <lineage>
        <taxon>Eukaryota</taxon>
        <taxon>Fungi</taxon>
        <taxon>Dikarya</taxon>
        <taxon>Ascomycota</taxon>
        <taxon>Pezizomycotina</taxon>
        <taxon>Sordariomycetes</taxon>
        <taxon>Hypocreomycetidae</taxon>
        <taxon>Hypocreales</taxon>
        <taxon>Bionectriaceae</taxon>
        <taxon>Clonostachys</taxon>
    </lineage>
</organism>
<dbReference type="PRINTS" id="PR00420">
    <property type="entry name" value="RNGMNOXGNASE"/>
</dbReference>
<evidence type="ECO:0000256" key="5">
    <source>
        <dbReference type="ARBA" id="ARBA00023033"/>
    </source>
</evidence>
<dbReference type="PANTHER" id="PTHR13789">
    <property type="entry name" value="MONOOXYGENASE"/>
    <property type="match status" value="1"/>
</dbReference>
<dbReference type="Proteomes" id="UP000766486">
    <property type="component" value="Unassembled WGS sequence"/>
</dbReference>
<protein>
    <recommendedName>
        <fullName evidence="6">FAD-binding domain-containing protein</fullName>
    </recommendedName>
</protein>
<keyword evidence="8" id="KW-1185">Reference proteome</keyword>
<feature type="domain" description="FAD-binding" evidence="6">
    <location>
        <begin position="279"/>
        <end position="323"/>
    </location>
</feature>
<reference evidence="7 8" key="1">
    <citation type="submission" date="2019-06" db="EMBL/GenBank/DDBJ databases">
        <authorList>
            <person name="Broberg M."/>
        </authorList>
    </citation>
    <scope>NUCLEOTIDE SEQUENCE [LARGE SCALE GENOMIC DNA]</scope>
</reference>
<evidence type="ECO:0000256" key="4">
    <source>
        <dbReference type="ARBA" id="ARBA00023002"/>
    </source>
</evidence>
<dbReference type="InterPro" id="IPR036188">
    <property type="entry name" value="FAD/NAD-bd_sf"/>
</dbReference>
<evidence type="ECO:0000313" key="8">
    <source>
        <dbReference type="Proteomes" id="UP000766486"/>
    </source>
</evidence>
<keyword evidence="2" id="KW-0285">Flavoprotein</keyword>
<dbReference type="Gene3D" id="3.50.50.60">
    <property type="entry name" value="FAD/NAD(P)-binding domain"/>
    <property type="match status" value="1"/>
</dbReference>
<keyword evidence="3" id="KW-0274">FAD</keyword>
<comment type="similarity">
    <text evidence="1">Belongs to the paxM FAD-dependent monooxygenase family.</text>
</comment>